<comment type="subcellular location">
    <subcellularLocation>
        <location evidence="1">Cell membrane</location>
        <topology evidence="1">Multi-pass membrane protein</topology>
    </subcellularLocation>
</comment>
<dbReference type="GO" id="GO:0042121">
    <property type="term" value="P:alginic acid biosynthetic process"/>
    <property type="evidence" value="ECO:0007669"/>
    <property type="project" value="InterPro"/>
</dbReference>
<evidence type="ECO:0000256" key="2">
    <source>
        <dbReference type="ARBA" id="ARBA00010323"/>
    </source>
</evidence>
<comment type="similarity">
    <text evidence="2">Belongs to the membrane-bound acyltransferase family.</text>
</comment>
<evidence type="ECO:0000256" key="4">
    <source>
        <dbReference type="ARBA" id="ARBA00022679"/>
    </source>
</evidence>
<feature type="transmembrane region" description="Helical" evidence="9">
    <location>
        <begin position="167"/>
        <end position="186"/>
    </location>
</feature>
<feature type="transmembrane region" description="Helical" evidence="9">
    <location>
        <begin position="236"/>
        <end position="256"/>
    </location>
</feature>
<dbReference type="GO" id="GO:0016746">
    <property type="term" value="F:acyltransferase activity"/>
    <property type="evidence" value="ECO:0007669"/>
    <property type="project" value="UniProtKB-KW"/>
</dbReference>
<evidence type="ECO:0000256" key="5">
    <source>
        <dbReference type="ARBA" id="ARBA00022692"/>
    </source>
</evidence>
<comment type="caution">
    <text evidence="10">The sequence shown here is derived from an EMBL/GenBank/DDBJ whole genome shotgun (WGS) entry which is preliminary data.</text>
</comment>
<dbReference type="InterPro" id="IPR051085">
    <property type="entry name" value="MB_O-acyltransferase"/>
</dbReference>
<evidence type="ECO:0000256" key="3">
    <source>
        <dbReference type="ARBA" id="ARBA00022475"/>
    </source>
</evidence>
<feature type="transmembrane region" description="Helical" evidence="9">
    <location>
        <begin position="492"/>
        <end position="515"/>
    </location>
</feature>
<proteinExistence type="inferred from homology"/>
<dbReference type="GO" id="GO:0005886">
    <property type="term" value="C:plasma membrane"/>
    <property type="evidence" value="ECO:0007669"/>
    <property type="project" value="UniProtKB-SubCell"/>
</dbReference>
<reference evidence="10" key="1">
    <citation type="journal article" date="2012" name="PLoS ONE">
        <title>Gene sets for utilization of primary and secondary nutrition supplies in the distal gut of endangered iberian lynx.</title>
        <authorList>
            <person name="Alcaide M."/>
            <person name="Messina E."/>
            <person name="Richter M."/>
            <person name="Bargiela R."/>
            <person name="Peplies J."/>
            <person name="Huws S.A."/>
            <person name="Newbold C.J."/>
            <person name="Golyshin P.N."/>
            <person name="Simon M.A."/>
            <person name="Lopez G."/>
            <person name="Yakimov M.M."/>
            <person name="Ferrer M."/>
        </authorList>
    </citation>
    <scope>NUCLEOTIDE SEQUENCE</scope>
</reference>
<evidence type="ECO:0000256" key="7">
    <source>
        <dbReference type="ARBA" id="ARBA00023136"/>
    </source>
</evidence>
<dbReference type="PANTHER" id="PTHR13285:SF23">
    <property type="entry name" value="TEICHOIC ACID D-ALANYLTRANSFERASE"/>
    <property type="match status" value="1"/>
</dbReference>
<dbReference type="PIRSF" id="PIRSF500217">
    <property type="entry name" value="AlgI"/>
    <property type="match status" value="1"/>
</dbReference>
<feature type="transmembrane region" description="Helical" evidence="9">
    <location>
        <begin position="527"/>
        <end position="548"/>
    </location>
</feature>
<evidence type="ECO:0000256" key="9">
    <source>
        <dbReference type="SAM" id="Phobius"/>
    </source>
</evidence>
<feature type="transmembrane region" description="Helical" evidence="9">
    <location>
        <begin position="137"/>
        <end position="155"/>
    </location>
</feature>
<keyword evidence="8" id="KW-0012">Acyltransferase</keyword>
<feature type="transmembrane region" description="Helical" evidence="9">
    <location>
        <begin position="206"/>
        <end position="224"/>
    </location>
</feature>
<feature type="transmembrane region" description="Helical" evidence="9">
    <location>
        <begin position="452"/>
        <end position="472"/>
    </location>
</feature>
<protein>
    <submittedName>
        <fullName evidence="10">Membrane bound O-acyl transferase MBOAT family protein</fullName>
    </submittedName>
</protein>
<accession>J9CHT6</accession>
<feature type="transmembrane region" description="Helical" evidence="9">
    <location>
        <begin position="88"/>
        <end position="108"/>
    </location>
</feature>
<keyword evidence="4 10" id="KW-0808">Transferase</keyword>
<name>J9CHT6_9ZZZZ</name>
<dbReference type="InterPro" id="IPR024194">
    <property type="entry name" value="Ac/AlaTfrase_AlgI/DltB"/>
</dbReference>
<keyword evidence="6 9" id="KW-1133">Transmembrane helix</keyword>
<dbReference type="AlphaFoldDB" id="J9CHT6"/>
<dbReference type="InterPro" id="IPR004299">
    <property type="entry name" value="MBOAT_fam"/>
</dbReference>
<feature type="transmembrane region" description="Helical" evidence="9">
    <location>
        <begin position="268"/>
        <end position="288"/>
    </location>
</feature>
<dbReference type="PANTHER" id="PTHR13285">
    <property type="entry name" value="ACYLTRANSFERASE"/>
    <property type="match status" value="1"/>
</dbReference>
<feature type="transmembrane region" description="Helical" evidence="9">
    <location>
        <begin position="115"/>
        <end position="131"/>
    </location>
</feature>
<organism evidence="10">
    <name type="scientific">gut metagenome</name>
    <dbReference type="NCBI Taxonomy" id="749906"/>
    <lineage>
        <taxon>unclassified sequences</taxon>
        <taxon>metagenomes</taxon>
        <taxon>organismal metagenomes</taxon>
    </lineage>
</organism>
<dbReference type="PIRSF" id="PIRSF016636">
    <property type="entry name" value="AlgI_DltB"/>
    <property type="match status" value="1"/>
</dbReference>
<evidence type="ECO:0000256" key="6">
    <source>
        <dbReference type="ARBA" id="ARBA00022989"/>
    </source>
</evidence>
<keyword evidence="7 9" id="KW-0472">Membrane</keyword>
<dbReference type="EMBL" id="AMCI01003732">
    <property type="protein sequence ID" value="EJW99605.1"/>
    <property type="molecule type" value="Genomic_DNA"/>
</dbReference>
<dbReference type="Pfam" id="PF03062">
    <property type="entry name" value="MBOAT"/>
    <property type="match status" value="1"/>
</dbReference>
<sequence>MPRPYNLCTPKQHTQPPACMDKPTLCNLPIYKHPRVGSPYSPSVFPTPLGRFPFHSRETLLPQFLYSKSLPMFTPLLEQLHYLPTSPLLFNTGFFLFFFLLFMAGYTLLSGRRIVALRLLYVTAFSYYFYYKNAGAWCMLLAVITLVNFFCAIRMEKAATPQARKHWMWAAVGFMLGQLAFFKYTNFVLSSLTSIQLLPEDTRLDLPLLIGISFFTFQSMSYIIDVYREKMCATRSLTDFAFFVSFFPTLLAGPILRARTFLPQLRRPVVVTHAMMGSGTWFILMGLFKKCIISDYISQNFVSRIFDNPALYSGLENLLGVYGYALQLYCDFSGYSDMAIGIALWMGFHIPANFRAPYKSDSITDFWRRWHISLSTWLRDYLYISLGGNRCSRWRMYFNQFMTMLLGGLWHGASWNFIIWGSVHGLALCGHKAWQNLLGHDKHYHPTGIRRFLAIVLTFHLVCFSWLFFAGTSFEASAAMLTQIFTNFQPQLITQFLAGYPEVSTLMVLGFVLHFLPTRWNDRAEALMRRSSSLVMVLLLAAMIVWVIQVKGSEIQPFIYFKF</sequence>
<keyword evidence="3" id="KW-1003">Cell membrane</keyword>
<evidence type="ECO:0000256" key="8">
    <source>
        <dbReference type="ARBA" id="ARBA00023315"/>
    </source>
</evidence>
<evidence type="ECO:0000256" key="1">
    <source>
        <dbReference type="ARBA" id="ARBA00004651"/>
    </source>
</evidence>
<gene>
    <name evidence="10" type="ORF">EVA_12286</name>
</gene>
<dbReference type="InterPro" id="IPR028362">
    <property type="entry name" value="AlgI"/>
</dbReference>
<evidence type="ECO:0000313" key="10">
    <source>
        <dbReference type="EMBL" id="EJW99605.1"/>
    </source>
</evidence>
<keyword evidence="5 9" id="KW-0812">Transmembrane</keyword>